<dbReference type="InterPro" id="IPR042099">
    <property type="entry name" value="ANL_N_sf"/>
</dbReference>
<dbReference type="InterPro" id="IPR020845">
    <property type="entry name" value="AMP-binding_CS"/>
</dbReference>
<dbReference type="GO" id="GO:0043041">
    <property type="term" value="P:amino acid activation for nonribosomal peptide biosynthetic process"/>
    <property type="evidence" value="ECO:0007669"/>
    <property type="project" value="TreeGrafter"/>
</dbReference>
<comment type="caution">
    <text evidence="2">The sequence shown here is derived from an EMBL/GenBank/DDBJ whole genome shotgun (WGS) entry which is preliminary data.</text>
</comment>
<evidence type="ECO:0000259" key="1">
    <source>
        <dbReference type="Pfam" id="PF00501"/>
    </source>
</evidence>
<dbReference type="Gene3D" id="3.30.300.30">
    <property type="match status" value="1"/>
</dbReference>
<gene>
    <name evidence="2" type="ORF">BD809_103224</name>
</gene>
<dbReference type="GO" id="GO:0044550">
    <property type="term" value="P:secondary metabolite biosynthetic process"/>
    <property type="evidence" value="ECO:0007669"/>
    <property type="project" value="TreeGrafter"/>
</dbReference>
<dbReference type="Gene3D" id="3.40.50.12780">
    <property type="entry name" value="N-terminal domain of ligase-like"/>
    <property type="match status" value="1"/>
</dbReference>
<sequence>MNILSRFLESLQNNDARKSFCIRDQYYTYHQFAQVISGVRYRIKSGLNETRNNVAIVANDDIETYASIFALWLEGKAYIPISEHTPADRIRYILNETNCTTILNSEVGFNLDTFETIGTSGARREILDLDPTSFDEERLAYVLFTSGSTGMPKGVPITFKNLTALFTAMDTQKEHQIQTNDKCLQMFELTFDFSVVTTLYPLLYGACLYTIPKDQIKYFYIYKLIIEKKLTYLVMVPSVIHYLKPYFSEINAVDVRYCCFGAAPLDETIATDWERCVPNATLYNSYGPTEFTVTTSYYAFNDNAEHRTVNGVISLGKPLDGVVAIICNDLEEIVPLGTTGELCLAGAQLTSGYWNNPNKNEQSFFTKELNGKMLTFYKTGDLCIQDQEGYIMFVGRKDFQVKIRGYRVELSEIEFHAKEITSGLNLMAIDFLNNLKNTEIGLVIEGNQFDTKLITNELKKRLPDYMIPTKIIFAAAFPLNANGKVDRKVVREFFE</sequence>
<dbReference type="InterPro" id="IPR000873">
    <property type="entry name" value="AMP-dep_synth/lig_dom"/>
</dbReference>
<dbReference type="RefSeq" id="WP_148782157.1">
    <property type="nucleotide sequence ID" value="NZ_VNHU01000003.1"/>
</dbReference>
<dbReference type="EMBL" id="VNHU01000003">
    <property type="protein sequence ID" value="TYP75160.1"/>
    <property type="molecule type" value="Genomic_DNA"/>
</dbReference>
<dbReference type="PANTHER" id="PTHR45527:SF1">
    <property type="entry name" value="FATTY ACID SYNTHASE"/>
    <property type="match status" value="1"/>
</dbReference>
<dbReference type="Pfam" id="PF00501">
    <property type="entry name" value="AMP-binding"/>
    <property type="match status" value="1"/>
</dbReference>
<dbReference type="InterPro" id="IPR045851">
    <property type="entry name" value="AMP-bd_C_sf"/>
</dbReference>
<dbReference type="GO" id="GO:0031177">
    <property type="term" value="F:phosphopantetheine binding"/>
    <property type="evidence" value="ECO:0007669"/>
    <property type="project" value="TreeGrafter"/>
</dbReference>
<dbReference type="SUPFAM" id="SSF56801">
    <property type="entry name" value="Acetyl-CoA synthetase-like"/>
    <property type="match status" value="1"/>
</dbReference>
<organism evidence="2 3">
    <name type="scientific">Aquimarina intermedia</name>
    <dbReference type="NCBI Taxonomy" id="350814"/>
    <lineage>
        <taxon>Bacteria</taxon>
        <taxon>Pseudomonadati</taxon>
        <taxon>Bacteroidota</taxon>
        <taxon>Flavobacteriia</taxon>
        <taxon>Flavobacteriales</taxon>
        <taxon>Flavobacteriaceae</taxon>
        <taxon>Aquimarina</taxon>
    </lineage>
</organism>
<dbReference type="Proteomes" id="UP000324376">
    <property type="component" value="Unassembled WGS sequence"/>
</dbReference>
<dbReference type="PROSITE" id="PS00455">
    <property type="entry name" value="AMP_BINDING"/>
    <property type="match status" value="1"/>
</dbReference>
<accession>A0A5S5CA01</accession>
<evidence type="ECO:0000313" key="2">
    <source>
        <dbReference type="EMBL" id="TYP75160.1"/>
    </source>
</evidence>
<name>A0A5S5CA01_9FLAO</name>
<protein>
    <submittedName>
        <fullName evidence="2">Amino acid adenylation domain-containing protein</fullName>
    </submittedName>
</protein>
<dbReference type="PANTHER" id="PTHR45527">
    <property type="entry name" value="NONRIBOSOMAL PEPTIDE SYNTHETASE"/>
    <property type="match status" value="1"/>
</dbReference>
<keyword evidence="3" id="KW-1185">Reference proteome</keyword>
<evidence type="ECO:0000313" key="3">
    <source>
        <dbReference type="Proteomes" id="UP000324376"/>
    </source>
</evidence>
<dbReference type="OrthoDB" id="4317020at2"/>
<feature type="domain" description="AMP-dependent synthetase/ligase" evidence="1">
    <location>
        <begin position="20"/>
        <end position="354"/>
    </location>
</feature>
<reference evidence="2 3" key="1">
    <citation type="submission" date="2019-07" db="EMBL/GenBank/DDBJ databases">
        <title>Genomic Encyclopedia of Archaeal and Bacterial Type Strains, Phase II (KMG-II): from individual species to whole genera.</title>
        <authorList>
            <person name="Goeker M."/>
        </authorList>
    </citation>
    <scope>NUCLEOTIDE SEQUENCE [LARGE SCALE GENOMIC DNA]</scope>
    <source>
        <strain evidence="2 3">DSM 17527</strain>
    </source>
</reference>
<dbReference type="GO" id="GO:0005737">
    <property type="term" value="C:cytoplasm"/>
    <property type="evidence" value="ECO:0007669"/>
    <property type="project" value="TreeGrafter"/>
</dbReference>
<dbReference type="AlphaFoldDB" id="A0A5S5CA01"/>
<proteinExistence type="predicted"/>